<dbReference type="Pfam" id="PF00563">
    <property type="entry name" value="EAL"/>
    <property type="match status" value="1"/>
</dbReference>
<evidence type="ECO:0000259" key="2">
    <source>
        <dbReference type="PROSITE" id="PS50883"/>
    </source>
</evidence>
<dbReference type="Gene3D" id="3.20.20.450">
    <property type="entry name" value="EAL domain"/>
    <property type="match status" value="1"/>
</dbReference>
<dbReference type="InterPro" id="IPR000160">
    <property type="entry name" value="GGDEF_dom"/>
</dbReference>
<dbReference type="PROSITE" id="PS50887">
    <property type="entry name" value="GGDEF"/>
    <property type="match status" value="1"/>
</dbReference>
<dbReference type="InterPro" id="IPR029787">
    <property type="entry name" value="Nucleotide_cyclase"/>
</dbReference>
<dbReference type="CDD" id="cd06225">
    <property type="entry name" value="HAMP"/>
    <property type="match status" value="1"/>
</dbReference>
<dbReference type="PANTHER" id="PTHR33121:SF70">
    <property type="entry name" value="SIGNALING PROTEIN YKOW"/>
    <property type="match status" value="1"/>
</dbReference>
<evidence type="ECO:0000259" key="3">
    <source>
        <dbReference type="PROSITE" id="PS50885"/>
    </source>
</evidence>
<dbReference type="RefSeq" id="WP_212595643.1">
    <property type="nucleotide sequence ID" value="NZ_CP073587.1"/>
</dbReference>
<dbReference type="CDD" id="cd01948">
    <property type="entry name" value="EAL"/>
    <property type="match status" value="1"/>
</dbReference>
<evidence type="ECO:0000259" key="4">
    <source>
        <dbReference type="PROSITE" id="PS50887"/>
    </source>
</evidence>
<dbReference type="InterPro" id="IPR050706">
    <property type="entry name" value="Cyclic-di-GMP_PDE-like"/>
</dbReference>
<dbReference type="SMART" id="SM00052">
    <property type="entry name" value="EAL"/>
    <property type="match status" value="1"/>
</dbReference>
<protein>
    <submittedName>
        <fullName evidence="5">EAL domain-containing protein</fullName>
    </submittedName>
</protein>
<dbReference type="Pfam" id="PF00990">
    <property type="entry name" value="GGDEF"/>
    <property type="match status" value="1"/>
</dbReference>
<dbReference type="EMBL" id="CP073587">
    <property type="protein sequence ID" value="QUN06630.1"/>
    <property type="molecule type" value="Genomic_DNA"/>
</dbReference>
<dbReference type="InterPro" id="IPR035919">
    <property type="entry name" value="EAL_sf"/>
</dbReference>
<dbReference type="PANTHER" id="PTHR33121">
    <property type="entry name" value="CYCLIC DI-GMP PHOSPHODIESTERASE PDEF"/>
    <property type="match status" value="1"/>
</dbReference>
<feature type="transmembrane region" description="Helical" evidence="1">
    <location>
        <begin position="16"/>
        <end position="37"/>
    </location>
</feature>
<gene>
    <name evidence="5" type="ORF">KDN34_04030</name>
</gene>
<dbReference type="SUPFAM" id="SSF55073">
    <property type="entry name" value="Nucleotide cyclase"/>
    <property type="match status" value="1"/>
</dbReference>
<feature type="domain" description="HAMP" evidence="3">
    <location>
        <begin position="188"/>
        <end position="244"/>
    </location>
</feature>
<dbReference type="CDD" id="cd01949">
    <property type="entry name" value="GGDEF"/>
    <property type="match status" value="1"/>
</dbReference>
<organism evidence="5 6">
    <name type="scientific">Shewanella yunxiaonensis</name>
    <dbReference type="NCBI Taxonomy" id="2829809"/>
    <lineage>
        <taxon>Bacteria</taxon>
        <taxon>Pseudomonadati</taxon>
        <taxon>Pseudomonadota</taxon>
        <taxon>Gammaproteobacteria</taxon>
        <taxon>Alteromonadales</taxon>
        <taxon>Shewanellaceae</taxon>
        <taxon>Shewanella</taxon>
    </lineage>
</organism>
<keyword evidence="1" id="KW-0812">Transmembrane</keyword>
<evidence type="ECO:0000256" key="1">
    <source>
        <dbReference type="SAM" id="Phobius"/>
    </source>
</evidence>
<reference evidence="5 6" key="1">
    <citation type="submission" date="2021-04" db="EMBL/GenBank/DDBJ databases">
        <title>Novel species identification of genus Shewanella.</title>
        <authorList>
            <person name="Liu G."/>
        </authorList>
    </citation>
    <scope>NUCLEOTIDE SEQUENCE [LARGE SCALE GENOMIC DNA]</scope>
    <source>
        <strain evidence="5 6">FJAT-54481</strain>
    </source>
</reference>
<dbReference type="PROSITE" id="PS50885">
    <property type="entry name" value="HAMP"/>
    <property type="match status" value="1"/>
</dbReference>
<evidence type="ECO:0000313" key="5">
    <source>
        <dbReference type="EMBL" id="QUN06630.1"/>
    </source>
</evidence>
<proteinExistence type="predicted"/>
<sequence>MQARRFRSLTWKQTNLVVFTALFFAVAIFIVEILMVASSERESLTHSQKEVLDSVEQPLENAVWSLDENLAKQTLEGLLKIEYVSSATISLEDGKTFVSAGNTVSLPDDLFSAISLKLFGEFRQISRPLYQPLYPENDKKPQLIGNIQINYNPRALTAGLIAQLKLSFTATLARSLFITLVLSLLFHRFLTKPIARIGEAIDRIDPESPSENLLPVISNHNDDEIGLLASKFNQILVQFGKTQAKLRKLATRDALTGLPNRTLLLETLSVAIQRASIRKNNLALLFIDLDRFKNINDSLGHSLGDQFLIRIAMLLKKIVANNGLVVRLGGDEFVIVTEDLHSPTQVADFVEKLLEQLKVPIKLGEHSVHPAASVGISFYPDDGETAEDLIRHADIAMYSAKAAGSNKWAFFKQQMTERAVTRLRTEASLHEAIKNNEFLLYFQPQLDLKSGQLIGCEALIRWQRGDKLVSPMAFIPIAEETGIIIAIGEWVIEQSCKTLNHWQKHYNFQTTIACNVSTKQFTDAGLISHIKRTAMRYQVKPECLEIEITETSFMNDVEQAIVKLQQLKTAGFGIAVDDFGTGYSSLSYLRRLPLTTLKIDRAFISELPGNGAIASTILTLGKQLNLQIIAEGIENRQQLAWLENNGCSIGQGYYFSEPLPLDEFEKRYVVAQHSLVGL</sequence>
<keyword evidence="1" id="KW-0472">Membrane</keyword>
<keyword evidence="6" id="KW-1185">Reference proteome</keyword>
<dbReference type="InterPro" id="IPR003660">
    <property type="entry name" value="HAMP_dom"/>
</dbReference>
<feature type="domain" description="EAL" evidence="2">
    <location>
        <begin position="422"/>
        <end position="672"/>
    </location>
</feature>
<dbReference type="Gene3D" id="6.10.340.10">
    <property type="match status" value="1"/>
</dbReference>
<dbReference type="InterPro" id="IPR043128">
    <property type="entry name" value="Rev_trsase/Diguanyl_cyclase"/>
</dbReference>
<name>A0ABX7YV22_9GAMM</name>
<dbReference type="SMART" id="SM00304">
    <property type="entry name" value="HAMP"/>
    <property type="match status" value="1"/>
</dbReference>
<accession>A0ABX7YV22</accession>
<keyword evidence="1" id="KW-1133">Transmembrane helix</keyword>
<dbReference type="SMART" id="SM00267">
    <property type="entry name" value="GGDEF"/>
    <property type="match status" value="1"/>
</dbReference>
<feature type="domain" description="GGDEF" evidence="4">
    <location>
        <begin position="280"/>
        <end position="413"/>
    </location>
</feature>
<dbReference type="NCBIfam" id="TIGR00254">
    <property type="entry name" value="GGDEF"/>
    <property type="match status" value="1"/>
</dbReference>
<dbReference type="PROSITE" id="PS50883">
    <property type="entry name" value="EAL"/>
    <property type="match status" value="1"/>
</dbReference>
<dbReference type="SUPFAM" id="SSF141868">
    <property type="entry name" value="EAL domain-like"/>
    <property type="match status" value="1"/>
</dbReference>
<dbReference type="Gene3D" id="3.30.70.270">
    <property type="match status" value="1"/>
</dbReference>
<dbReference type="Proteomes" id="UP000679575">
    <property type="component" value="Chromosome"/>
</dbReference>
<dbReference type="InterPro" id="IPR001633">
    <property type="entry name" value="EAL_dom"/>
</dbReference>
<evidence type="ECO:0000313" key="6">
    <source>
        <dbReference type="Proteomes" id="UP000679575"/>
    </source>
</evidence>